<dbReference type="InterPro" id="IPR001387">
    <property type="entry name" value="Cro/C1-type_HTH"/>
</dbReference>
<dbReference type="Pfam" id="PF13443">
    <property type="entry name" value="HTH_26"/>
    <property type="match status" value="1"/>
</dbReference>
<accession>A0A386WIA5</accession>
<evidence type="ECO:0000313" key="3">
    <source>
        <dbReference type="Proteomes" id="UP000267804"/>
    </source>
</evidence>
<dbReference type="InterPro" id="IPR010982">
    <property type="entry name" value="Lambda_DNA-bd_dom_sf"/>
</dbReference>
<evidence type="ECO:0000259" key="1">
    <source>
        <dbReference type="Pfam" id="PF13443"/>
    </source>
</evidence>
<protein>
    <submittedName>
        <fullName evidence="2">Transcriptional regulator</fullName>
    </submittedName>
</protein>
<dbReference type="GO" id="GO:0003677">
    <property type="term" value="F:DNA binding"/>
    <property type="evidence" value="ECO:0007669"/>
    <property type="project" value="InterPro"/>
</dbReference>
<name>A0A386WIA5_9ACTN</name>
<reference evidence="2 3" key="1">
    <citation type="submission" date="2017-10" db="EMBL/GenBank/DDBJ databases">
        <title>Integration of genomic and chemical information greatly accelerates assignment of the full stereostructure of myelolactone, a potent inhibitor of myeloma from a marine-derived Micromonospora.</title>
        <authorList>
            <person name="Kim M.C."/>
            <person name="Machado H."/>
            <person name="Jensen P.R."/>
            <person name="Fenical W."/>
        </authorList>
    </citation>
    <scope>NUCLEOTIDE SEQUENCE [LARGE SCALE GENOMIC DNA]</scope>
    <source>
        <strain evidence="2 3">CNY-010</strain>
    </source>
</reference>
<organism evidence="2 3">
    <name type="scientific">Micromonospora tulbaghiae</name>
    <dbReference type="NCBI Taxonomy" id="479978"/>
    <lineage>
        <taxon>Bacteria</taxon>
        <taxon>Bacillati</taxon>
        <taxon>Actinomycetota</taxon>
        <taxon>Actinomycetes</taxon>
        <taxon>Micromonosporales</taxon>
        <taxon>Micromonosporaceae</taxon>
        <taxon>Micromonospora</taxon>
    </lineage>
</organism>
<dbReference type="Proteomes" id="UP000267804">
    <property type="component" value="Chromosome"/>
</dbReference>
<dbReference type="Gene3D" id="1.10.260.40">
    <property type="entry name" value="lambda repressor-like DNA-binding domains"/>
    <property type="match status" value="1"/>
</dbReference>
<gene>
    <name evidence="2" type="ORF">CSH63_11535</name>
</gene>
<dbReference type="SUPFAM" id="SSF47413">
    <property type="entry name" value="lambda repressor-like DNA-binding domains"/>
    <property type="match status" value="1"/>
</dbReference>
<proteinExistence type="predicted"/>
<sequence>MANRRLTPRAISRASGRAESTIRQLLSGAVPPEADVLHDIAPALQMPVADLLVIAGLPVADVPAREGAYAASQEIGSLVAVASRLSPQQVRKLITHAEDQVE</sequence>
<feature type="domain" description="HTH cro/C1-type" evidence="1">
    <location>
        <begin position="1"/>
        <end position="53"/>
    </location>
</feature>
<dbReference type="AlphaFoldDB" id="A0A386WIA5"/>
<dbReference type="EMBL" id="CP024087">
    <property type="protein sequence ID" value="AYF28067.1"/>
    <property type="molecule type" value="Genomic_DNA"/>
</dbReference>
<dbReference type="KEGG" id="mtua:CSH63_11535"/>
<evidence type="ECO:0000313" key="2">
    <source>
        <dbReference type="EMBL" id="AYF28067.1"/>
    </source>
</evidence>